<proteinExistence type="predicted"/>
<keyword evidence="3" id="KW-1185">Reference proteome</keyword>
<comment type="caution">
    <text evidence="2">The sequence shown here is derived from an EMBL/GenBank/DDBJ whole genome shotgun (WGS) entry which is preliminary data.</text>
</comment>
<accession>A0AAI8YU59</accession>
<sequence length="370" mass="41459">MAPQTSSKDPLWQCAAVVLTSFLLFLVVGIVAVVHHSREAYLACETMGGAIWMTSVIFTALKISTNRKQVVYNSNLINSILTSVLTMAMCLILYPLAWYPSLNRETLRQEVQDMEQMPLPAVAWISIMERYDSAQLLNYPHPKGILTDITGGWDDTLTPCLDQDVEHILGNHYCNCSDMFTGVMRAPLPNHTGGVSYQVFLPSPEMVVNTTNATVALQVFSSHNTSTVPKGWPVPGPTYLLMIYDQSLPFRDAFTKGYATVMQISMLGSSRIIVSPKWRVGWNRESYYYFDVESTSTPYLNDVCDVKTDRYWCYTTVTVQFSDMTRTVMRRLKAASPGDVFAQVGGYFALVQFLCWLFSKQALQGDSGSP</sequence>
<organism evidence="2 3">
    <name type="scientific">Lecanosticta acicola</name>
    <dbReference type="NCBI Taxonomy" id="111012"/>
    <lineage>
        <taxon>Eukaryota</taxon>
        <taxon>Fungi</taxon>
        <taxon>Dikarya</taxon>
        <taxon>Ascomycota</taxon>
        <taxon>Pezizomycotina</taxon>
        <taxon>Dothideomycetes</taxon>
        <taxon>Dothideomycetidae</taxon>
        <taxon>Mycosphaerellales</taxon>
        <taxon>Mycosphaerellaceae</taxon>
        <taxon>Lecanosticta</taxon>
    </lineage>
</organism>
<feature type="transmembrane region" description="Helical" evidence="1">
    <location>
        <begin position="12"/>
        <end position="34"/>
    </location>
</feature>
<reference evidence="2" key="1">
    <citation type="submission" date="2023-11" db="EMBL/GenBank/DDBJ databases">
        <authorList>
            <person name="Alioto T."/>
            <person name="Alioto T."/>
            <person name="Gomez Garrido J."/>
        </authorList>
    </citation>
    <scope>NUCLEOTIDE SEQUENCE</scope>
</reference>
<dbReference type="AlphaFoldDB" id="A0AAI8YU59"/>
<keyword evidence="1" id="KW-0472">Membrane</keyword>
<evidence type="ECO:0000313" key="2">
    <source>
        <dbReference type="EMBL" id="CAK3875585.1"/>
    </source>
</evidence>
<dbReference type="Proteomes" id="UP001296104">
    <property type="component" value="Unassembled WGS sequence"/>
</dbReference>
<name>A0AAI8YU59_9PEZI</name>
<keyword evidence="1" id="KW-0812">Transmembrane</keyword>
<evidence type="ECO:0000256" key="1">
    <source>
        <dbReference type="SAM" id="Phobius"/>
    </source>
</evidence>
<feature type="transmembrane region" description="Helical" evidence="1">
    <location>
        <begin position="76"/>
        <end position="99"/>
    </location>
</feature>
<evidence type="ECO:0000313" key="3">
    <source>
        <dbReference type="Proteomes" id="UP001296104"/>
    </source>
</evidence>
<dbReference type="EMBL" id="CAVMBE010000008">
    <property type="protein sequence ID" value="CAK3875585.1"/>
    <property type="molecule type" value="Genomic_DNA"/>
</dbReference>
<gene>
    <name evidence="2" type="ORF">LECACI_7A002056</name>
</gene>
<keyword evidence="1" id="KW-1133">Transmembrane helix</keyword>
<protein>
    <submittedName>
        <fullName evidence="2">Uncharacterized protein</fullName>
    </submittedName>
</protein>